<gene>
    <name evidence="1" type="ORF">V6N11_041182</name>
</gene>
<name>A0ABR2RK33_9ROSI</name>
<sequence length="212" mass="22677">MSPCCSHYNLLGHSDRLCLVQVEQEVVKGPEWRVKGGTSKRLNVASPSCLAMDSADAFVDRVELTYDIEVIGNAVISVDEVIGDVVDSASEALSVKVATTTSNGISPSVFVGEVVVSAGDATIADFPPLQSLVVRQKGRGRGNGKVINVKNKFKVVVGAEYEVIEDTRKPRPASLGVANLLQELKAKKVEKFKDMVPEAVDVRGNVLPITSQ</sequence>
<comment type="caution">
    <text evidence="1">The sequence shown here is derived from an EMBL/GenBank/DDBJ whole genome shotgun (WGS) entry which is preliminary data.</text>
</comment>
<protein>
    <submittedName>
        <fullName evidence="1">Uncharacterized protein</fullName>
    </submittedName>
</protein>
<organism evidence="1 2">
    <name type="scientific">Hibiscus sabdariffa</name>
    <name type="common">roselle</name>
    <dbReference type="NCBI Taxonomy" id="183260"/>
    <lineage>
        <taxon>Eukaryota</taxon>
        <taxon>Viridiplantae</taxon>
        <taxon>Streptophyta</taxon>
        <taxon>Embryophyta</taxon>
        <taxon>Tracheophyta</taxon>
        <taxon>Spermatophyta</taxon>
        <taxon>Magnoliopsida</taxon>
        <taxon>eudicotyledons</taxon>
        <taxon>Gunneridae</taxon>
        <taxon>Pentapetalae</taxon>
        <taxon>rosids</taxon>
        <taxon>malvids</taxon>
        <taxon>Malvales</taxon>
        <taxon>Malvaceae</taxon>
        <taxon>Malvoideae</taxon>
        <taxon>Hibiscus</taxon>
    </lineage>
</organism>
<evidence type="ECO:0000313" key="1">
    <source>
        <dbReference type="EMBL" id="KAK9013163.1"/>
    </source>
</evidence>
<evidence type="ECO:0000313" key="2">
    <source>
        <dbReference type="Proteomes" id="UP001396334"/>
    </source>
</evidence>
<dbReference type="EMBL" id="JBBPBN010000022">
    <property type="protein sequence ID" value="KAK9013163.1"/>
    <property type="molecule type" value="Genomic_DNA"/>
</dbReference>
<proteinExistence type="predicted"/>
<dbReference type="Proteomes" id="UP001396334">
    <property type="component" value="Unassembled WGS sequence"/>
</dbReference>
<keyword evidence="2" id="KW-1185">Reference proteome</keyword>
<reference evidence="1 2" key="1">
    <citation type="journal article" date="2024" name="G3 (Bethesda)">
        <title>Genome assembly of Hibiscus sabdariffa L. provides insights into metabolisms of medicinal natural products.</title>
        <authorList>
            <person name="Kim T."/>
        </authorList>
    </citation>
    <scope>NUCLEOTIDE SEQUENCE [LARGE SCALE GENOMIC DNA]</scope>
    <source>
        <strain evidence="1">TK-2024</strain>
        <tissue evidence="1">Old leaves</tissue>
    </source>
</reference>
<accession>A0ABR2RK33</accession>